<evidence type="ECO:0000313" key="2">
    <source>
        <dbReference type="EMBL" id="KKK69295.1"/>
    </source>
</evidence>
<dbReference type="Pfam" id="PF07589">
    <property type="entry name" value="PEP-CTERM"/>
    <property type="match status" value="1"/>
</dbReference>
<protein>
    <recommendedName>
        <fullName evidence="1">Ice-binding protein C-terminal domain-containing protein</fullName>
    </recommendedName>
</protein>
<sequence length="138" mass="13802">SAAEMNVSGSVTVSILNDGGGDLVVPTYFIGAVAPNGTWDQTSGVLGTLPAGGSVQYAGAFGGSDYVQLNANATTTAIAAGTLATWTLDGISLGTVALQLYDQNLAPIAGVTASVNVVPEPMTMALLGLGGLFLRRKK</sequence>
<dbReference type="NCBIfam" id="TIGR02595">
    <property type="entry name" value="PEP_CTERM"/>
    <property type="match status" value="1"/>
</dbReference>
<name>A0A0F8Y6N6_9ZZZZ</name>
<proteinExistence type="predicted"/>
<comment type="caution">
    <text evidence="2">The sequence shown here is derived from an EMBL/GenBank/DDBJ whole genome shotgun (WGS) entry which is preliminary data.</text>
</comment>
<gene>
    <name evidence="2" type="ORF">LCGC14_2935460</name>
</gene>
<dbReference type="InterPro" id="IPR013424">
    <property type="entry name" value="Ice-binding_C"/>
</dbReference>
<evidence type="ECO:0000259" key="1">
    <source>
        <dbReference type="Pfam" id="PF07589"/>
    </source>
</evidence>
<dbReference type="EMBL" id="LAZR01058718">
    <property type="protein sequence ID" value="KKK69295.1"/>
    <property type="molecule type" value="Genomic_DNA"/>
</dbReference>
<accession>A0A0F8Y6N6</accession>
<feature type="domain" description="Ice-binding protein C-terminal" evidence="1">
    <location>
        <begin position="118"/>
        <end position="137"/>
    </location>
</feature>
<dbReference type="AlphaFoldDB" id="A0A0F8Y6N6"/>
<feature type="non-terminal residue" evidence="2">
    <location>
        <position position="1"/>
    </location>
</feature>
<reference evidence="2" key="1">
    <citation type="journal article" date="2015" name="Nature">
        <title>Complex archaea that bridge the gap between prokaryotes and eukaryotes.</title>
        <authorList>
            <person name="Spang A."/>
            <person name="Saw J.H."/>
            <person name="Jorgensen S.L."/>
            <person name="Zaremba-Niedzwiedzka K."/>
            <person name="Martijn J."/>
            <person name="Lind A.E."/>
            <person name="van Eijk R."/>
            <person name="Schleper C."/>
            <person name="Guy L."/>
            <person name="Ettema T.J."/>
        </authorList>
    </citation>
    <scope>NUCLEOTIDE SEQUENCE</scope>
</reference>
<organism evidence="2">
    <name type="scientific">marine sediment metagenome</name>
    <dbReference type="NCBI Taxonomy" id="412755"/>
    <lineage>
        <taxon>unclassified sequences</taxon>
        <taxon>metagenomes</taxon>
        <taxon>ecological metagenomes</taxon>
    </lineage>
</organism>